<accession>A0ABD1ZIN4</accession>
<proteinExistence type="predicted"/>
<comment type="caution">
    <text evidence="2">The sequence shown here is derived from an EMBL/GenBank/DDBJ whole genome shotgun (WGS) entry which is preliminary data.</text>
</comment>
<evidence type="ECO:0000256" key="1">
    <source>
        <dbReference type="SAM" id="MobiDB-lite"/>
    </source>
</evidence>
<keyword evidence="3" id="KW-1185">Reference proteome</keyword>
<feature type="region of interest" description="Disordered" evidence="1">
    <location>
        <begin position="68"/>
        <end position="101"/>
    </location>
</feature>
<name>A0ABD1ZIN4_9MARC</name>
<dbReference type="Proteomes" id="UP001605036">
    <property type="component" value="Unassembled WGS sequence"/>
</dbReference>
<evidence type="ECO:0000313" key="2">
    <source>
        <dbReference type="EMBL" id="KAL2651308.1"/>
    </source>
</evidence>
<dbReference type="AlphaFoldDB" id="A0ABD1ZIN4"/>
<dbReference type="EMBL" id="JBHFFA010000001">
    <property type="protein sequence ID" value="KAL2651308.1"/>
    <property type="molecule type" value="Genomic_DNA"/>
</dbReference>
<gene>
    <name evidence="2" type="ORF">R1flu_019436</name>
</gene>
<sequence length="101" mass="10775">MSDKLPSVPSSACMCFRDSTPSSREGRNVLTPQPAKGQNLVFGLAGKTRPPLADITLKLLGQTRSAQIPIDPVKSGEAEMPPESLRGDLKNGAMRAAWDGR</sequence>
<organism evidence="2 3">
    <name type="scientific">Riccia fluitans</name>
    <dbReference type="NCBI Taxonomy" id="41844"/>
    <lineage>
        <taxon>Eukaryota</taxon>
        <taxon>Viridiplantae</taxon>
        <taxon>Streptophyta</taxon>
        <taxon>Embryophyta</taxon>
        <taxon>Marchantiophyta</taxon>
        <taxon>Marchantiopsida</taxon>
        <taxon>Marchantiidae</taxon>
        <taxon>Marchantiales</taxon>
        <taxon>Ricciaceae</taxon>
        <taxon>Riccia</taxon>
    </lineage>
</organism>
<protein>
    <submittedName>
        <fullName evidence="2">Uncharacterized protein</fullName>
    </submittedName>
</protein>
<reference evidence="2 3" key="1">
    <citation type="submission" date="2024-09" db="EMBL/GenBank/DDBJ databases">
        <title>Chromosome-scale assembly of Riccia fluitans.</title>
        <authorList>
            <person name="Paukszto L."/>
            <person name="Sawicki J."/>
            <person name="Karawczyk K."/>
            <person name="Piernik-Szablinska J."/>
            <person name="Szczecinska M."/>
            <person name="Mazdziarz M."/>
        </authorList>
    </citation>
    <scope>NUCLEOTIDE SEQUENCE [LARGE SCALE GENOMIC DNA]</scope>
    <source>
        <strain evidence="2">Rf_01</strain>
        <tissue evidence="2">Aerial parts of the thallus</tissue>
    </source>
</reference>
<evidence type="ECO:0000313" key="3">
    <source>
        <dbReference type="Proteomes" id="UP001605036"/>
    </source>
</evidence>